<protein>
    <submittedName>
        <fullName evidence="2">Gliding motility protein RemB</fullName>
    </submittedName>
</protein>
<dbReference type="RefSeq" id="WP_290268688.1">
    <property type="nucleotide sequence ID" value="NZ_JAUFQP010000007.1"/>
</dbReference>
<reference evidence="2 3" key="1">
    <citation type="submission" date="2024-09" db="EMBL/GenBank/DDBJ databases">
        <authorList>
            <person name="Sun Q."/>
            <person name="Mori K."/>
        </authorList>
    </citation>
    <scope>NUCLEOTIDE SEQUENCE [LARGE SCALE GENOMIC DNA]</scope>
    <source>
        <strain evidence="2 3">CECT 8300</strain>
    </source>
</reference>
<accession>A0ABV5GUH2</accession>
<dbReference type="InterPro" id="IPR038636">
    <property type="entry name" value="Wzi_sf"/>
</dbReference>
<dbReference type="Proteomes" id="UP001589590">
    <property type="component" value="Unassembled WGS sequence"/>
</dbReference>
<feature type="chain" id="PRO_5045140098" evidence="1">
    <location>
        <begin position="19"/>
        <end position="708"/>
    </location>
</feature>
<name>A0ABV5GUH2_9FLAO</name>
<proteinExistence type="predicted"/>
<keyword evidence="3" id="KW-1185">Reference proteome</keyword>
<dbReference type="EMBL" id="JBHMFA010000001">
    <property type="protein sequence ID" value="MFB9103277.1"/>
    <property type="molecule type" value="Genomic_DNA"/>
</dbReference>
<gene>
    <name evidence="2" type="ORF">ACFFU1_00095</name>
</gene>
<organism evidence="2 3">
    <name type="scientific">Algibacter miyuki</name>
    <dbReference type="NCBI Taxonomy" id="1306933"/>
    <lineage>
        <taxon>Bacteria</taxon>
        <taxon>Pseudomonadati</taxon>
        <taxon>Bacteroidota</taxon>
        <taxon>Flavobacteriia</taxon>
        <taxon>Flavobacteriales</taxon>
        <taxon>Flavobacteriaceae</taxon>
        <taxon>Algibacter</taxon>
    </lineage>
</organism>
<comment type="caution">
    <text evidence="2">The sequence shown here is derived from an EMBL/GenBank/DDBJ whole genome shotgun (WGS) entry which is preliminary data.</text>
</comment>
<dbReference type="Gene3D" id="2.40.160.130">
    <property type="entry name" value="Capsule assembly protein Wzi"/>
    <property type="match status" value="1"/>
</dbReference>
<evidence type="ECO:0000313" key="2">
    <source>
        <dbReference type="EMBL" id="MFB9103277.1"/>
    </source>
</evidence>
<sequence>MKQIIVLLFIFVQYFSPAQNNAYLEKSPMFPNCDSIAFNEQRNCFDNNVYNHIYNSFKVPEKVLNENYKGEVSVLFEVDTTGQFKVVYVDAVYDELKTEVNRVFSIFPKIKPATYNGRPSFKQYSMPIKIPLVDQRYTLEYKSKANENNKNKSITEFSKLEQEAKSEFDKVNKALKAFENKAHSSQLNIQFTHSDYARFDRSMNLVGTNSHTASKPLIYEEVAAYYDFDAEAEALQRETKTWAGEKLWNEHLVQLQSDDYWFTIDPILDLEVGKDTDADFSSTYNNTRGFLVQGGLGKKFNFYASVFESQGRFADYVNQYSESLKAFGPDPAIIPGRGIAKRFKTDSYDYPVAEAYMSYAPAKFINIQFGHGKNFIGDGYRSLLLSDVASPHPFLKLNTKFWKIKYTNTWMWLKDVRPEVTEDGAFLTKYMANHYLSWNVSKRFNLGLFESVVWSNSNNRGFDVNYLNPIIFYRAIEFETGQDAGNAIVGASAKYKWNDNINLYSQFVLDEFSLNDIKGGEKSWKNKFGYQLGVKYYNAFDVENLLLQFEYNRIRPYTYSHNTIATNYGHNNQSMAHLWGANFSEAILIGRYHYKRWFADAKLIFGVRGLDFNDDTDAFSYGADIFKNYNDRPFDAGVEVGQGLKSNIFNGNLQAGYVVNPASNLKVFADVTVRNFNPEANTATTFKSNTVWFNFGIRTDLFNWYFDY</sequence>
<evidence type="ECO:0000256" key="1">
    <source>
        <dbReference type="SAM" id="SignalP"/>
    </source>
</evidence>
<keyword evidence="1" id="KW-0732">Signal</keyword>
<feature type="signal peptide" evidence="1">
    <location>
        <begin position="1"/>
        <end position="18"/>
    </location>
</feature>
<evidence type="ECO:0000313" key="3">
    <source>
        <dbReference type="Proteomes" id="UP001589590"/>
    </source>
</evidence>